<feature type="region of interest" description="Disordered" evidence="1">
    <location>
        <begin position="1"/>
        <end position="24"/>
    </location>
</feature>
<sequence length="132" mass="15326">VFDGSRHRLEATDLAQQTQQRGPVTRKKMERTWRSYLEIQKFRRAASYFGIYCLFSGLVYAYTNNSTRAGISRADQYYSSFPAGVELLSDTTKLYKVALSNVFEEEEWGPIEFSIMAKHFQRQSKAPYAYHA</sequence>
<feature type="compositionally biased region" description="Basic and acidic residues" evidence="1">
    <location>
        <begin position="1"/>
        <end position="11"/>
    </location>
</feature>
<evidence type="ECO:0000313" key="3">
    <source>
        <dbReference type="Proteomes" id="UP000824469"/>
    </source>
</evidence>
<dbReference type="EMBL" id="JAHRHJ020000010">
    <property type="protein sequence ID" value="KAH9298642.1"/>
    <property type="molecule type" value="Genomic_DNA"/>
</dbReference>
<feature type="non-terminal residue" evidence="2">
    <location>
        <position position="132"/>
    </location>
</feature>
<keyword evidence="3" id="KW-1185">Reference proteome</keyword>
<protein>
    <submittedName>
        <fullName evidence="2">Uncharacterized protein</fullName>
    </submittedName>
</protein>
<evidence type="ECO:0000313" key="2">
    <source>
        <dbReference type="EMBL" id="KAH9298642.1"/>
    </source>
</evidence>
<name>A0AA38CJC5_TAXCH</name>
<dbReference type="PANTHER" id="PTHR36712">
    <property type="entry name" value="TRANSMEMBRANE PROTEIN"/>
    <property type="match status" value="1"/>
</dbReference>
<dbReference type="OMA" id="HAQYMVH"/>
<gene>
    <name evidence="2" type="ORF">KI387_030324</name>
</gene>
<accession>A0AA38CJC5</accession>
<dbReference type="Proteomes" id="UP000824469">
    <property type="component" value="Unassembled WGS sequence"/>
</dbReference>
<organism evidence="2 3">
    <name type="scientific">Taxus chinensis</name>
    <name type="common">Chinese yew</name>
    <name type="synonym">Taxus wallichiana var. chinensis</name>
    <dbReference type="NCBI Taxonomy" id="29808"/>
    <lineage>
        <taxon>Eukaryota</taxon>
        <taxon>Viridiplantae</taxon>
        <taxon>Streptophyta</taxon>
        <taxon>Embryophyta</taxon>
        <taxon>Tracheophyta</taxon>
        <taxon>Spermatophyta</taxon>
        <taxon>Pinopsida</taxon>
        <taxon>Pinidae</taxon>
        <taxon>Conifers II</taxon>
        <taxon>Cupressales</taxon>
        <taxon>Taxaceae</taxon>
        <taxon>Taxus</taxon>
    </lineage>
</organism>
<dbReference type="PANTHER" id="PTHR36712:SF1">
    <property type="entry name" value="TRANSMEMBRANE PROTEIN"/>
    <property type="match status" value="1"/>
</dbReference>
<evidence type="ECO:0000256" key="1">
    <source>
        <dbReference type="SAM" id="MobiDB-lite"/>
    </source>
</evidence>
<comment type="caution">
    <text evidence="2">The sequence shown here is derived from an EMBL/GenBank/DDBJ whole genome shotgun (WGS) entry which is preliminary data.</text>
</comment>
<reference evidence="2 3" key="1">
    <citation type="journal article" date="2021" name="Nat. Plants">
        <title>The Taxus genome provides insights into paclitaxel biosynthesis.</title>
        <authorList>
            <person name="Xiong X."/>
            <person name="Gou J."/>
            <person name="Liao Q."/>
            <person name="Li Y."/>
            <person name="Zhou Q."/>
            <person name="Bi G."/>
            <person name="Li C."/>
            <person name="Du R."/>
            <person name="Wang X."/>
            <person name="Sun T."/>
            <person name="Guo L."/>
            <person name="Liang H."/>
            <person name="Lu P."/>
            <person name="Wu Y."/>
            <person name="Zhang Z."/>
            <person name="Ro D.K."/>
            <person name="Shang Y."/>
            <person name="Huang S."/>
            <person name="Yan J."/>
        </authorList>
    </citation>
    <scope>NUCLEOTIDE SEQUENCE [LARGE SCALE GENOMIC DNA]</scope>
    <source>
        <strain evidence="2">Ta-2019</strain>
    </source>
</reference>
<proteinExistence type="predicted"/>
<feature type="non-terminal residue" evidence="2">
    <location>
        <position position="1"/>
    </location>
</feature>
<dbReference type="AlphaFoldDB" id="A0AA38CJC5"/>